<name>A0A915CIR4_PARUN</name>
<dbReference type="Gene3D" id="3.15.20.10">
    <property type="entry name" value="Bactericidal permeability-increasing protein, domain 2"/>
    <property type="match status" value="1"/>
</dbReference>
<evidence type="ECO:0000256" key="1">
    <source>
        <dbReference type="ARBA" id="ARBA00007292"/>
    </source>
</evidence>
<dbReference type="InterPro" id="IPR032942">
    <property type="entry name" value="BPI/LBP/Plunc"/>
</dbReference>
<reference evidence="6" key="1">
    <citation type="submission" date="2022-11" db="UniProtKB">
        <authorList>
            <consortium name="WormBaseParasite"/>
        </authorList>
    </citation>
    <scope>IDENTIFICATION</scope>
</reference>
<dbReference type="Pfam" id="PF01273">
    <property type="entry name" value="LBP_BPI_CETP"/>
    <property type="match status" value="1"/>
</dbReference>
<evidence type="ECO:0000256" key="3">
    <source>
        <dbReference type="SAM" id="MobiDB-lite"/>
    </source>
</evidence>
<accession>A0A915CIR4</accession>
<dbReference type="InterPro" id="IPR017942">
    <property type="entry name" value="Lipid-bd_serum_glycop_N"/>
</dbReference>
<dbReference type="InterPro" id="IPR001124">
    <property type="entry name" value="Lipid-bd_serum_glycop_C"/>
</dbReference>
<dbReference type="PANTHER" id="PTHR10504">
    <property type="entry name" value="BACTERICIDAL PERMEABILITY-INCREASING BPI PROTEIN-RELATED"/>
    <property type="match status" value="1"/>
</dbReference>
<dbReference type="InterPro" id="IPR017943">
    <property type="entry name" value="Bactericidal_perm-incr_a/b_dom"/>
</dbReference>
<evidence type="ECO:0000256" key="2">
    <source>
        <dbReference type="ARBA" id="ARBA00023157"/>
    </source>
</evidence>
<sequence length="520" mass="56497">FGILCMDADRISLDVELTLVANAMGGPAVVVSGCSASVGYVNIYVMNGGIVGFAINTAFRNMVAGQVRRMLPNQLCGMVPGLINNMLNPMLANLPQVIPLSQMLSLITSVLSAPPQIPAYCYSPLCRGMMSTPPPTLKASHQPTMVQQSASTQRFRTPYSNVRPSYSNQQQRGAQILSSVRSNAVTAKRNKRMVGGPCAGCPPPSTIMQAGSVQNILQSLDLRKLADFGLSLRLMSSYSTNQEFIVDLYGEFSPRGWGGTPFGPFPVFFPNAFGVPMVEAVLSDYTINSLLYWIHKREFLAFRIGPEMAAFSNLLNTTCGEDYDDASDASSEETRPKMRRKILRLLRRTKRQSIADLEALGVCIGDIAPALAEKYPNRKLFLIIRTARAPSVIISARNGGTATVDLLADATMYLQGTTKRVGNLRISIVMDITLRLRGNWIGGIMALRVLKIVDTDGTLGIAQDALDSISSLAKSAIVKTINKALEKGMRLPMPALPLPINLYNMRVGIVEHGIYLASDI</sequence>
<protein>
    <submittedName>
        <fullName evidence="6">Lipid-binding serum glycoprotein C-terminal domain-containing protein</fullName>
    </submittedName>
</protein>
<feature type="domain" description="Lipid-binding serum glycoprotein C-terminal" evidence="4">
    <location>
        <begin position="277"/>
        <end position="518"/>
    </location>
</feature>
<evidence type="ECO:0000313" key="5">
    <source>
        <dbReference type="Proteomes" id="UP000887569"/>
    </source>
</evidence>
<dbReference type="SMART" id="SM00329">
    <property type="entry name" value="BPI2"/>
    <property type="match status" value="1"/>
</dbReference>
<keyword evidence="5" id="KW-1185">Reference proteome</keyword>
<dbReference type="Proteomes" id="UP000887569">
    <property type="component" value="Unplaced"/>
</dbReference>
<evidence type="ECO:0000259" key="4">
    <source>
        <dbReference type="SMART" id="SM00329"/>
    </source>
</evidence>
<dbReference type="Gene3D" id="3.15.10.10">
    <property type="entry name" value="Bactericidal permeability-increasing protein, domain 1"/>
    <property type="match status" value="1"/>
</dbReference>
<dbReference type="WBParaSite" id="PgR242_g003_t01">
    <property type="protein sequence ID" value="PgR242_g003_t01"/>
    <property type="gene ID" value="PgR242_g003"/>
</dbReference>
<keyword evidence="2" id="KW-1015">Disulfide bond</keyword>
<comment type="similarity">
    <text evidence="1">Belongs to the BPI/LBP/Plunc superfamily. BPI/LBP family.</text>
</comment>
<dbReference type="AlphaFoldDB" id="A0A915CIR4"/>
<feature type="region of interest" description="Disordered" evidence="3">
    <location>
        <begin position="150"/>
        <end position="173"/>
    </location>
</feature>
<dbReference type="Pfam" id="PF02886">
    <property type="entry name" value="LBP_BPI_CETP_C"/>
    <property type="match status" value="1"/>
</dbReference>
<dbReference type="GO" id="GO:0005615">
    <property type="term" value="C:extracellular space"/>
    <property type="evidence" value="ECO:0007669"/>
    <property type="project" value="TreeGrafter"/>
</dbReference>
<dbReference type="GO" id="GO:0008289">
    <property type="term" value="F:lipid binding"/>
    <property type="evidence" value="ECO:0007669"/>
    <property type="project" value="InterPro"/>
</dbReference>
<organism evidence="5 6">
    <name type="scientific">Parascaris univalens</name>
    <name type="common">Nematode worm</name>
    <dbReference type="NCBI Taxonomy" id="6257"/>
    <lineage>
        <taxon>Eukaryota</taxon>
        <taxon>Metazoa</taxon>
        <taxon>Ecdysozoa</taxon>
        <taxon>Nematoda</taxon>
        <taxon>Chromadorea</taxon>
        <taxon>Rhabditida</taxon>
        <taxon>Spirurina</taxon>
        <taxon>Ascaridomorpha</taxon>
        <taxon>Ascaridoidea</taxon>
        <taxon>Ascarididae</taxon>
        <taxon>Parascaris</taxon>
    </lineage>
</organism>
<proteinExistence type="inferred from homology"/>
<dbReference type="SUPFAM" id="SSF55394">
    <property type="entry name" value="Bactericidal permeability-increasing protein, BPI"/>
    <property type="match status" value="2"/>
</dbReference>
<dbReference type="PANTHER" id="PTHR10504:SF144">
    <property type="entry name" value="BPI1 DOMAIN-CONTAINING PROTEIN"/>
    <property type="match status" value="1"/>
</dbReference>
<evidence type="ECO:0000313" key="6">
    <source>
        <dbReference type="WBParaSite" id="PgR242_g003_t01"/>
    </source>
</evidence>